<dbReference type="RefSeq" id="WP_149893415.1">
    <property type="nucleotide sequence ID" value="NZ_JBHUFA010000016.1"/>
</dbReference>
<evidence type="ECO:0000256" key="1">
    <source>
        <dbReference type="ARBA" id="ARBA00004141"/>
    </source>
</evidence>
<evidence type="ECO:0000256" key="5">
    <source>
        <dbReference type="ARBA" id="ARBA00022989"/>
    </source>
</evidence>
<keyword evidence="4 7" id="KW-0812">Transmembrane</keyword>
<evidence type="ECO:0000256" key="6">
    <source>
        <dbReference type="ARBA" id="ARBA00023136"/>
    </source>
</evidence>
<evidence type="ECO:0000313" key="8">
    <source>
        <dbReference type="EMBL" id="MFD1697398.1"/>
    </source>
</evidence>
<comment type="similarity">
    <text evidence="2">Belongs to the CbiQ family.</text>
</comment>
<feature type="transmembrane region" description="Helical" evidence="7">
    <location>
        <begin position="64"/>
        <end position="81"/>
    </location>
</feature>
<evidence type="ECO:0000256" key="3">
    <source>
        <dbReference type="ARBA" id="ARBA00022475"/>
    </source>
</evidence>
<evidence type="ECO:0000256" key="2">
    <source>
        <dbReference type="ARBA" id="ARBA00008564"/>
    </source>
</evidence>
<dbReference type="Proteomes" id="UP001597327">
    <property type="component" value="Unassembled WGS sequence"/>
</dbReference>
<dbReference type="Pfam" id="PF02361">
    <property type="entry name" value="CbiQ"/>
    <property type="match status" value="1"/>
</dbReference>
<evidence type="ECO:0000256" key="4">
    <source>
        <dbReference type="ARBA" id="ARBA00022692"/>
    </source>
</evidence>
<organism evidence="8 9">
    <name type="scientific">Roseibium aestuarii</name>
    <dbReference type="NCBI Taxonomy" id="2600299"/>
    <lineage>
        <taxon>Bacteria</taxon>
        <taxon>Pseudomonadati</taxon>
        <taxon>Pseudomonadota</taxon>
        <taxon>Alphaproteobacteria</taxon>
        <taxon>Hyphomicrobiales</taxon>
        <taxon>Stappiaceae</taxon>
        <taxon>Roseibium</taxon>
    </lineage>
</organism>
<gene>
    <name evidence="8" type="ORF">ACFSC7_17925</name>
</gene>
<dbReference type="InterPro" id="IPR003339">
    <property type="entry name" value="ABC/ECF_trnsptr_transmembrane"/>
</dbReference>
<evidence type="ECO:0000313" key="9">
    <source>
        <dbReference type="Proteomes" id="UP001597327"/>
    </source>
</evidence>
<accession>A0ABW4K1Y7</accession>
<keyword evidence="3" id="KW-1003">Cell membrane</keyword>
<sequence length="219" mass="24536">MICLYVEGRSWLHRLAAGWKLIVLLLVSILIMQLRSVPQLSLALAATLALYPVLGEGWIRRLQVLRPLWPILVIILLVHGLPGDWSLGLLVVLRLCTMVLLAHLVTLTTRLDAMLAAIEPLFRPLAWIGISPRLPALAMVLVIRFVPVLAGIREALDEAWRARDPSERGLGRRRTRWYGKWRKMRALLPPLLIQALRLSDQVAEALTARGGAAGFRPEP</sequence>
<reference evidence="9" key="1">
    <citation type="journal article" date="2019" name="Int. J. Syst. Evol. Microbiol.">
        <title>The Global Catalogue of Microorganisms (GCM) 10K type strain sequencing project: providing services to taxonomists for standard genome sequencing and annotation.</title>
        <authorList>
            <consortium name="The Broad Institute Genomics Platform"/>
            <consortium name="The Broad Institute Genome Sequencing Center for Infectious Disease"/>
            <person name="Wu L."/>
            <person name="Ma J."/>
        </authorList>
    </citation>
    <scope>NUCLEOTIDE SEQUENCE [LARGE SCALE GENOMIC DNA]</scope>
    <source>
        <strain evidence="9">JCM 3369</strain>
    </source>
</reference>
<keyword evidence="5 7" id="KW-1133">Transmembrane helix</keyword>
<dbReference type="EMBL" id="JBHUFA010000016">
    <property type="protein sequence ID" value="MFD1697398.1"/>
    <property type="molecule type" value="Genomic_DNA"/>
</dbReference>
<dbReference type="InterPro" id="IPR051611">
    <property type="entry name" value="ECF_transporter_component"/>
</dbReference>
<dbReference type="CDD" id="cd16914">
    <property type="entry name" value="EcfT"/>
    <property type="match status" value="1"/>
</dbReference>
<comment type="subcellular location">
    <subcellularLocation>
        <location evidence="1">Membrane</location>
        <topology evidence="1">Multi-pass membrane protein</topology>
    </subcellularLocation>
</comment>
<protein>
    <submittedName>
        <fullName evidence="8">Energy-coupling factor transporter transmembrane component T family protein</fullName>
    </submittedName>
</protein>
<keyword evidence="6 7" id="KW-0472">Membrane</keyword>
<feature type="transmembrane region" description="Helical" evidence="7">
    <location>
        <begin position="40"/>
        <end position="59"/>
    </location>
</feature>
<dbReference type="PANTHER" id="PTHR34857">
    <property type="entry name" value="SLL0384 PROTEIN"/>
    <property type="match status" value="1"/>
</dbReference>
<feature type="transmembrane region" description="Helical" evidence="7">
    <location>
        <begin position="87"/>
        <end position="106"/>
    </location>
</feature>
<feature type="transmembrane region" description="Helical" evidence="7">
    <location>
        <begin position="12"/>
        <end position="34"/>
    </location>
</feature>
<proteinExistence type="inferred from homology"/>
<evidence type="ECO:0000256" key="7">
    <source>
        <dbReference type="SAM" id="Phobius"/>
    </source>
</evidence>
<dbReference type="PANTHER" id="PTHR34857:SF2">
    <property type="entry name" value="SLL0384 PROTEIN"/>
    <property type="match status" value="1"/>
</dbReference>
<comment type="caution">
    <text evidence="8">The sequence shown here is derived from an EMBL/GenBank/DDBJ whole genome shotgun (WGS) entry which is preliminary data.</text>
</comment>
<keyword evidence="9" id="KW-1185">Reference proteome</keyword>
<name>A0ABW4K1Y7_9HYPH</name>